<dbReference type="EMBL" id="UFQC01000011">
    <property type="protein sequence ID" value="SSW67270.1"/>
    <property type="molecule type" value="Genomic_DNA"/>
</dbReference>
<dbReference type="AlphaFoldDB" id="A0A446CHC7"/>
<sequence length="137" mass="15344">MSTVISFSDAKVSRDRRNYRPGACRHLHLSLDDEGEIVRCSDCQVQVGAYWALTMLIERFQRERASLDARDAGLKELAGRTLHLKAARVIESIWRGRKMAPLCPHCSEAILPEDGMGSSMASLDMVTRLRAARRGKS</sequence>
<accession>A0A446CHC7</accession>
<dbReference type="RefSeq" id="WP_129241232.1">
    <property type="nucleotide sequence ID" value="NZ_UFQC01000011.1"/>
</dbReference>
<evidence type="ECO:0000313" key="1">
    <source>
        <dbReference type="EMBL" id="SSW67270.1"/>
    </source>
</evidence>
<reference evidence="1 2" key="1">
    <citation type="submission" date="2018-07" db="EMBL/GenBank/DDBJ databases">
        <authorList>
            <person name="Peeters C."/>
        </authorList>
    </citation>
    <scope>NUCLEOTIDE SEQUENCE [LARGE SCALE GENOMIC DNA]</scope>
    <source>
        <strain evidence="1 2">LMG 30378</strain>
    </source>
</reference>
<name>A0A446CHC7_9BURK</name>
<proteinExistence type="predicted"/>
<dbReference type="OrthoDB" id="8689083at2"/>
<organism evidence="1 2">
    <name type="scientific">Achromobacter veterisilvae</name>
    <dbReference type="NCBI Taxonomy" id="2069367"/>
    <lineage>
        <taxon>Bacteria</taxon>
        <taxon>Pseudomonadati</taxon>
        <taxon>Pseudomonadota</taxon>
        <taxon>Betaproteobacteria</taxon>
        <taxon>Burkholderiales</taxon>
        <taxon>Alcaligenaceae</taxon>
        <taxon>Achromobacter</taxon>
    </lineage>
</organism>
<evidence type="ECO:0000313" key="2">
    <source>
        <dbReference type="Proteomes" id="UP000289465"/>
    </source>
</evidence>
<dbReference type="Proteomes" id="UP000289465">
    <property type="component" value="Unassembled WGS sequence"/>
</dbReference>
<protein>
    <submittedName>
        <fullName evidence="1">Uncharacterized protein</fullName>
    </submittedName>
</protein>
<gene>
    <name evidence="1" type="ORF">AVE30378_02536</name>
</gene>